<dbReference type="Proteomes" id="UP000094444">
    <property type="component" value="Unassembled WGS sequence"/>
</dbReference>
<dbReference type="FunFam" id="2.160.20.10:FF:000002">
    <property type="entry name" value="Endopolygalacturonase D"/>
    <property type="match status" value="1"/>
</dbReference>
<keyword evidence="18" id="KW-1185">Reference proteome</keyword>
<reference evidence="17" key="1">
    <citation type="submission" date="2017-09" db="EMBL/GenBank/DDBJ databases">
        <title>Polyketide synthases of a Diaporthe helianthi virulent isolate.</title>
        <authorList>
            <person name="Baroncelli R."/>
        </authorList>
    </citation>
    <scope>NUCLEOTIDE SEQUENCE [LARGE SCALE GENOMIC DNA]</scope>
    <source>
        <strain evidence="17">7/96</strain>
    </source>
</reference>
<evidence type="ECO:0000313" key="18">
    <source>
        <dbReference type="Proteomes" id="UP000094444"/>
    </source>
</evidence>
<dbReference type="STRING" id="158607.A0A2P5HF99"/>
<evidence type="ECO:0000256" key="9">
    <source>
        <dbReference type="ARBA" id="ARBA00023157"/>
    </source>
</evidence>
<evidence type="ECO:0000256" key="1">
    <source>
        <dbReference type="ARBA" id="ARBA00004613"/>
    </source>
</evidence>
<evidence type="ECO:0000256" key="8">
    <source>
        <dbReference type="ARBA" id="ARBA00023145"/>
    </source>
</evidence>
<dbReference type="InterPro" id="IPR011050">
    <property type="entry name" value="Pectin_lyase_fold/virulence"/>
</dbReference>
<feature type="active site" evidence="14">
    <location>
        <position position="224"/>
    </location>
</feature>
<comment type="catalytic activity">
    <reaction evidence="12">
        <text>(1,4-alpha-D-galacturonosyl)n+m + H2O = (1,4-alpha-D-galacturonosyl)n + (1,4-alpha-D-galacturonosyl)m.</text>
        <dbReference type="EC" id="3.2.1.15"/>
    </reaction>
</comment>
<keyword evidence="5 16" id="KW-0732">Signal</keyword>
<dbReference type="GO" id="GO:0071555">
    <property type="term" value="P:cell wall organization"/>
    <property type="evidence" value="ECO:0007669"/>
    <property type="project" value="UniProtKB-KW"/>
</dbReference>
<feature type="signal peptide" evidence="16">
    <location>
        <begin position="1"/>
        <end position="17"/>
    </location>
</feature>
<dbReference type="OrthoDB" id="1546079at2759"/>
<evidence type="ECO:0000256" key="4">
    <source>
        <dbReference type="ARBA" id="ARBA00022525"/>
    </source>
</evidence>
<keyword evidence="10 15" id="KW-0326">Glycosidase</keyword>
<evidence type="ECO:0000256" key="5">
    <source>
        <dbReference type="ARBA" id="ARBA00022729"/>
    </source>
</evidence>
<evidence type="ECO:0000256" key="6">
    <source>
        <dbReference type="ARBA" id="ARBA00022737"/>
    </source>
</evidence>
<evidence type="ECO:0000313" key="17">
    <source>
        <dbReference type="EMBL" id="POS68923.1"/>
    </source>
</evidence>
<gene>
    <name evidence="17" type="ORF">DHEL01_v212683</name>
</gene>
<evidence type="ECO:0000256" key="12">
    <source>
        <dbReference type="ARBA" id="ARBA00034074"/>
    </source>
</evidence>
<dbReference type="GO" id="GO:0045490">
    <property type="term" value="P:pectin catabolic process"/>
    <property type="evidence" value="ECO:0007669"/>
    <property type="project" value="TreeGrafter"/>
</dbReference>
<dbReference type="Gene3D" id="2.160.20.10">
    <property type="entry name" value="Single-stranded right-handed beta-helix, Pectin lyase-like"/>
    <property type="match status" value="1"/>
</dbReference>
<keyword evidence="4" id="KW-0964">Secreted</keyword>
<keyword evidence="9" id="KW-1015">Disulfide bond</keyword>
<dbReference type="AlphaFoldDB" id="A0A2P5HF99"/>
<comment type="subcellular location">
    <subcellularLocation>
        <location evidence="1">Secreted</location>
    </subcellularLocation>
</comment>
<evidence type="ECO:0000256" key="16">
    <source>
        <dbReference type="SAM" id="SignalP"/>
    </source>
</evidence>
<comment type="caution">
    <text evidence="17">The sequence shown here is derived from an EMBL/GenBank/DDBJ whole genome shotgun (WGS) entry which is preliminary data.</text>
</comment>
<organism evidence="17 18">
    <name type="scientific">Diaporthe helianthi</name>
    <dbReference type="NCBI Taxonomy" id="158607"/>
    <lineage>
        <taxon>Eukaryota</taxon>
        <taxon>Fungi</taxon>
        <taxon>Dikarya</taxon>
        <taxon>Ascomycota</taxon>
        <taxon>Pezizomycotina</taxon>
        <taxon>Sordariomycetes</taxon>
        <taxon>Sordariomycetidae</taxon>
        <taxon>Diaporthales</taxon>
        <taxon>Diaporthaceae</taxon>
        <taxon>Diaporthe</taxon>
    </lineage>
</organism>
<dbReference type="InterPro" id="IPR006626">
    <property type="entry name" value="PbH1"/>
</dbReference>
<keyword evidence="11" id="KW-0961">Cell wall biogenesis/degradation</keyword>
<dbReference type="InParanoid" id="A0A2P5HF99"/>
<evidence type="ECO:0000256" key="15">
    <source>
        <dbReference type="RuleBase" id="RU361169"/>
    </source>
</evidence>
<protein>
    <recommendedName>
        <fullName evidence="3">endo-polygalacturonase</fullName>
        <ecNumber evidence="3">3.2.1.15</ecNumber>
    </recommendedName>
    <alternativeName>
        <fullName evidence="13">Pectinase</fullName>
    </alternativeName>
</protein>
<evidence type="ECO:0000256" key="13">
    <source>
        <dbReference type="ARBA" id="ARBA00083621"/>
    </source>
</evidence>
<comment type="similarity">
    <text evidence="2 15">Belongs to the glycosyl hydrolase 28 family.</text>
</comment>
<dbReference type="Pfam" id="PF00295">
    <property type="entry name" value="Glyco_hydro_28"/>
    <property type="match status" value="1"/>
</dbReference>
<dbReference type="GO" id="GO:0004650">
    <property type="term" value="F:polygalacturonase activity"/>
    <property type="evidence" value="ECO:0007669"/>
    <property type="project" value="UniProtKB-EC"/>
</dbReference>
<dbReference type="FunCoup" id="A0A2P5HF99">
    <property type="interactions" value="127"/>
</dbReference>
<keyword evidence="6" id="KW-0677">Repeat</keyword>
<keyword evidence="8" id="KW-0865">Zymogen</keyword>
<feature type="chain" id="PRO_5015200103" description="endo-polygalacturonase" evidence="16">
    <location>
        <begin position="18"/>
        <end position="364"/>
    </location>
</feature>
<dbReference type="InterPro" id="IPR050434">
    <property type="entry name" value="Glycosyl_hydrlase_28"/>
</dbReference>
<dbReference type="InterPro" id="IPR012334">
    <property type="entry name" value="Pectin_lyas_fold"/>
</dbReference>
<dbReference type="EC" id="3.2.1.15" evidence="3"/>
<name>A0A2P5HF99_DIAHE</name>
<accession>A0A2P5HF99</accession>
<dbReference type="SUPFAM" id="SSF51126">
    <property type="entry name" value="Pectin lyase-like"/>
    <property type="match status" value="1"/>
</dbReference>
<keyword evidence="7 15" id="KW-0378">Hydrolase</keyword>
<evidence type="ECO:0000256" key="3">
    <source>
        <dbReference type="ARBA" id="ARBA00012736"/>
    </source>
</evidence>
<evidence type="ECO:0000256" key="14">
    <source>
        <dbReference type="PROSITE-ProRule" id="PRU10052"/>
    </source>
</evidence>
<sequence>MLPVVILAALLPPLINAAPAEVKRADTCTFTSAAAVAKGKASCSTITLNNIAVPAGTTLDLTKLKTGTKVVFQGTTSVGYKEWEGPLISVSGTDITVTGASGHVIDGNGAKWWDGKGSNGGKTKPKFFYAHNLKRSTIKGLNVKNSPVQFMSINSASDLRVINVTYDNSAGDKGKLGHNTDAFDVSCSENIVISGAIVHNQDDCLAINSGTNITFTGGFCIGGHGLSVGSVGGRSNNVVQNVFIKNSKVIDSDNGVRVKTVSGATGKVSGVKFNNITLTNIAKYGVVIQQDYQNGSPTGKPTTGVPVTDLSITGVKGSVASSGTNVYLLCGKGSCSKWNWSGNGVTGGKKGSYCLNIPAGGPAC</sequence>
<proteinExistence type="inferred from homology"/>
<dbReference type="PROSITE" id="PS00502">
    <property type="entry name" value="POLYGALACTURONASE"/>
    <property type="match status" value="1"/>
</dbReference>
<dbReference type="PANTHER" id="PTHR31884">
    <property type="entry name" value="POLYGALACTURONASE"/>
    <property type="match status" value="1"/>
</dbReference>
<evidence type="ECO:0000256" key="2">
    <source>
        <dbReference type="ARBA" id="ARBA00008834"/>
    </source>
</evidence>
<evidence type="ECO:0000256" key="11">
    <source>
        <dbReference type="ARBA" id="ARBA00023316"/>
    </source>
</evidence>
<dbReference type="EMBL" id="MAVT02002912">
    <property type="protein sequence ID" value="POS68923.1"/>
    <property type="molecule type" value="Genomic_DNA"/>
</dbReference>
<dbReference type="InterPro" id="IPR000743">
    <property type="entry name" value="Glyco_hydro_28"/>
</dbReference>
<dbReference type="SMART" id="SM00710">
    <property type="entry name" value="PbH1"/>
    <property type="match status" value="4"/>
</dbReference>
<evidence type="ECO:0000256" key="7">
    <source>
        <dbReference type="ARBA" id="ARBA00022801"/>
    </source>
</evidence>
<dbReference type="PANTHER" id="PTHR31884:SF1">
    <property type="entry name" value="POLYGALACTURONASE"/>
    <property type="match status" value="1"/>
</dbReference>
<dbReference type="GO" id="GO:0005576">
    <property type="term" value="C:extracellular region"/>
    <property type="evidence" value="ECO:0007669"/>
    <property type="project" value="UniProtKB-SubCell"/>
</dbReference>
<evidence type="ECO:0000256" key="10">
    <source>
        <dbReference type="ARBA" id="ARBA00023295"/>
    </source>
</evidence>